<accession>A0A1F5TH85</accession>
<proteinExistence type="predicted"/>
<organism evidence="2 3">
    <name type="scientific">Candidatus Falkowbacteria bacterium RIFOXYC2_FULL_48_21</name>
    <dbReference type="NCBI Taxonomy" id="1798005"/>
    <lineage>
        <taxon>Bacteria</taxon>
        <taxon>Candidatus Falkowiibacteriota</taxon>
    </lineage>
</organism>
<comment type="caution">
    <text evidence="2">The sequence shown here is derived from an EMBL/GenBank/DDBJ whole genome shotgun (WGS) entry which is preliminary data.</text>
</comment>
<dbReference type="InterPro" id="IPR015943">
    <property type="entry name" value="WD40/YVTN_repeat-like_dom_sf"/>
</dbReference>
<protein>
    <submittedName>
        <fullName evidence="2">Uncharacterized protein</fullName>
    </submittedName>
</protein>
<evidence type="ECO:0000256" key="1">
    <source>
        <dbReference type="SAM" id="MobiDB-lite"/>
    </source>
</evidence>
<dbReference type="Proteomes" id="UP000178656">
    <property type="component" value="Unassembled WGS sequence"/>
</dbReference>
<sequence>MKKCLLAIGFALLVVSGCPNDKDKKHSEGEQELSNAEKKQDRAKATASENKSDAERPTTKIELTEEKLKEVKGLINKLDQKQSKLESALTKLKEKIHKNVSDIQAERTPNGSNEFSEAIKNKRVQVRLKTIQKAHAYQKITEAEIELTALASTELSGMADDLEIDAIVLAGMGEERIDDLLTQLDVVITKIQPRANELVISDKDVSLEPLEKVYDDYIQKEAREHEQKKLKQKREEEGHKREELKKQETQKAEEEKAQMDKFARLIDFDPTIEITLSIEDRWLDTPKWHPQKYLLATECDTNYQKAVCIWDIVSNTRREIKSSTAGHTQDIAWNQISNNNLAILFGDHRSELHIYDITTDTTRIIGSDKISMVSGGTIELFYERYILLCASSRSCKLFDTQNEKIIPATTDAVTFFLHNSRPSYLTIMGTAKEDQYVAIFDVQTGKEEQKRFYECPFADREYGDDWIDNRKKLCQPHAFTAITSSISAEYFATQNEKSQISVFATNKPKPVITTDDPHLRRYQLGRILAGGKVLSFQGGVFETSIIFTVLEENPHSCEEEVSDDDNVNYADTARTSAKFPYTIAYNRWNGRINFKYIEKDGSCSDADRDKIKELGGNSGQFEWSSDGKYFAIPHGEYIKIWKMY</sequence>
<feature type="region of interest" description="Disordered" evidence="1">
    <location>
        <begin position="19"/>
        <end position="59"/>
    </location>
</feature>
<reference evidence="2 3" key="1">
    <citation type="journal article" date="2016" name="Nat. Commun.">
        <title>Thousands of microbial genomes shed light on interconnected biogeochemical processes in an aquifer system.</title>
        <authorList>
            <person name="Anantharaman K."/>
            <person name="Brown C.T."/>
            <person name="Hug L.A."/>
            <person name="Sharon I."/>
            <person name="Castelle C.J."/>
            <person name="Probst A.J."/>
            <person name="Thomas B.C."/>
            <person name="Singh A."/>
            <person name="Wilkins M.J."/>
            <person name="Karaoz U."/>
            <person name="Brodie E.L."/>
            <person name="Williams K.H."/>
            <person name="Hubbard S.S."/>
            <person name="Banfield J.F."/>
        </authorList>
    </citation>
    <scope>NUCLEOTIDE SEQUENCE [LARGE SCALE GENOMIC DNA]</scope>
</reference>
<feature type="compositionally biased region" description="Basic and acidic residues" evidence="1">
    <location>
        <begin position="20"/>
        <end position="59"/>
    </location>
</feature>
<dbReference type="InterPro" id="IPR036322">
    <property type="entry name" value="WD40_repeat_dom_sf"/>
</dbReference>
<dbReference type="AlphaFoldDB" id="A0A1F5TH85"/>
<evidence type="ECO:0000313" key="3">
    <source>
        <dbReference type="Proteomes" id="UP000178656"/>
    </source>
</evidence>
<dbReference type="PROSITE" id="PS51257">
    <property type="entry name" value="PROKAR_LIPOPROTEIN"/>
    <property type="match status" value="1"/>
</dbReference>
<name>A0A1F5TH85_9BACT</name>
<feature type="region of interest" description="Disordered" evidence="1">
    <location>
        <begin position="225"/>
        <end position="253"/>
    </location>
</feature>
<dbReference type="SUPFAM" id="SSF50978">
    <property type="entry name" value="WD40 repeat-like"/>
    <property type="match status" value="1"/>
</dbReference>
<dbReference type="EMBL" id="MFGM01000004">
    <property type="protein sequence ID" value="OGF38229.1"/>
    <property type="molecule type" value="Genomic_DNA"/>
</dbReference>
<evidence type="ECO:0000313" key="2">
    <source>
        <dbReference type="EMBL" id="OGF38229.1"/>
    </source>
</evidence>
<gene>
    <name evidence="2" type="ORF">A2482_05255</name>
</gene>
<dbReference type="Gene3D" id="2.130.10.10">
    <property type="entry name" value="YVTN repeat-like/Quinoprotein amine dehydrogenase"/>
    <property type="match status" value="1"/>
</dbReference>